<evidence type="ECO:0000313" key="3">
    <source>
        <dbReference type="Proteomes" id="UP000006729"/>
    </source>
</evidence>
<keyword evidence="1" id="KW-0812">Transmembrane</keyword>
<proteinExistence type="predicted"/>
<protein>
    <submittedName>
        <fullName evidence="2">Uncharacterized protein</fullName>
    </submittedName>
</protein>
<name>A0A3N7G544_POPTR</name>
<reference evidence="2 3" key="1">
    <citation type="journal article" date="2006" name="Science">
        <title>The genome of black cottonwood, Populus trichocarpa (Torr. &amp; Gray).</title>
        <authorList>
            <person name="Tuskan G.A."/>
            <person name="Difazio S."/>
            <person name="Jansson S."/>
            <person name="Bohlmann J."/>
            <person name="Grigoriev I."/>
            <person name="Hellsten U."/>
            <person name="Putnam N."/>
            <person name="Ralph S."/>
            <person name="Rombauts S."/>
            <person name="Salamov A."/>
            <person name="Schein J."/>
            <person name="Sterck L."/>
            <person name="Aerts A."/>
            <person name="Bhalerao R.R."/>
            <person name="Bhalerao R.P."/>
            <person name="Blaudez D."/>
            <person name="Boerjan W."/>
            <person name="Brun A."/>
            <person name="Brunner A."/>
            <person name="Busov V."/>
            <person name="Campbell M."/>
            <person name="Carlson J."/>
            <person name="Chalot M."/>
            <person name="Chapman J."/>
            <person name="Chen G.L."/>
            <person name="Cooper D."/>
            <person name="Coutinho P.M."/>
            <person name="Couturier J."/>
            <person name="Covert S."/>
            <person name="Cronk Q."/>
            <person name="Cunningham R."/>
            <person name="Davis J."/>
            <person name="Degroeve S."/>
            <person name="Dejardin A."/>
            <person name="Depamphilis C."/>
            <person name="Detter J."/>
            <person name="Dirks B."/>
            <person name="Dubchak I."/>
            <person name="Duplessis S."/>
            <person name="Ehlting J."/>
            <person name="Ellis B."/>
            <person name="Gendler K."/>
            <person name="Goodstein D."/>
            <person name="Gribskov M."/>
            <person name="Grimwood J."/>
            <person name="Groover A."/>
            <person name="Gunter L."/>
            <person name="Hamberger B."/>
            <person name="Heinze B."/>
            <person name="Helariutta Y."/>
            <person name="Henrissat B."/>
            <person name="Holligan D."/>
            <person name="Holt R."/>
            <person name="Huang W."/>
            <person name="Islam-Faridi N."/>
            <person name="Jones S."/>
            <person name="Jones-Rhoades M."/>
            <person name="Jorgensen R."/>
            <person name="Joshi C."/>
            <person name="Kangasjarvi J."/>
            <person name="Karlsson J."/>
            <person name="Kelleher C."/>
            <person name="Kirkpatrick R."/>
            <person name="Kirst M."/>
            <person name="Kohler A."/>
            <person name="Kalluri U."/>
            <person name="Larimer F."/>
            <person name="Leebens-Mack J."/>
            <person name="Leple J.C."/>
            <person name="Locascio P."/>
            <person name="Lou Y."/>
            <person name="Lucas S."/>
            <person name="Martin F."/>
            <person name="Montanini B."/>
            <person name="Napoli C."/>
            <person name="Nelson D.R."/>
            <person name="Nelson C."/>
            <person name="Nieminen K."/>
            <person name="Nilsson O."/>
            <person name="Pereda V."/>
            <person name="Peter G."/>
            <person name="Philippe R."/>
            <person name="Pilate G."/>
            <person name="Poliakov A."/>
            <person name="Razumovskaya J."/>
            <person name="Richardson P."/>
            <person name="Rinaldi C."/>
            <person name="Ritland K."/>
            <person name="Rouze P."/>
            <person name="Ryaboy D."/>
            <person name="Schmutz J."/>
            <person name="Schrader J."/>
            <person name="Segerman B."/>
            <person name="Shin H."/>
            <person name="Siddiqui A."/>
            <person name="Sterky F."/>
            <person name="Terry A."/>
            <person name="Tsai C.J."/>
            <person name="Uberbacher E."/>
            <person name="Unneberg P."/>
            <person name="Vahala J."/>
            <person name="Wall K."/>
            <person name="Wessler S."/>
            <person name="Yang G."/>
            <person name="Yin T."/>
            <person name="Douglas C."/>
            <person name="Marra M."/>
            <person name="Sandberg G."/>
            <person name="Van de Peer Y."/>
            <person name="Rokhsar D."/>
        </authorList>
    </citation>
    <scope>NUCLEOTIDE SEQUENCE [LARGE SCALE GENOMIC DNA]</scope>
    <source>
        <strain evidence="3">cv. Nisqually</strain>
    </source>
</reference>
<gene>
    <name evidence="2" type="ORF">POPTR_016G074050</name>
</gene>
<accession>A0A3N7G544</accession>
<keyword evidence="1" id="KW-1133">Transmembrane helix</keyword>
<dbReference type="AlphaFoldDB" id="A0A3N7G544"/>
<evidence type="ECO:0000313" key="2">
    <source>
        <dbReference type="EMBL" id="RQP01446.1"/>
    </source>
</evidence>
<organism evidence="2 3">
    <name type="scientific">Populus trichocarpa</name>
    <name type="common">Western balsam poplar</name>
    <name type="synonym">Populus balsamifera subsp. trichocarpa</name>
    <dbReference type="NCBI Taxonomy" id="3694"/>
    <lineage>
        <taxon>Eukaryota</taxon>
        <taxon>Viridiplantae</taxon>
        <taxon>Streptophyta</taxon>
        <taxon>Embryophyta</taxon>
        <taxon>Tracheophyta</taxon>
        <taxon>Spermatophyta</taxon>
        <taxon>Magnoliopsida</taxon>
        <taxon>eudicotyledons</taxon>
        <taxon>Gunneridae</taxon>
        <taxon>Pentapetalae</taxon>
        <taxon>rosids</taxon>
        <taxon>fabids</taxon>
        <taxon>Malpighiales</taxon>
        <taxon>Salicaceae</taxon>
        <taxon>Saliceae</taxon>
        <taxon>Populus</taxon>
    </lineage>
</organism>
<feature type="transmembrane region" description="Helical" evidence="1">
    <location>
        <begin position="12"/>
        <end position="35"/>
    </location>
</feature>
<dbReference type="Proteomes" id="UP000006729">
    <property type="component" value="Chromosome 16"/>
</dbReference>
<dbReference type="InParanoid" id="A0A3N7G544"/>
<keyword evidence="3" id="KW-1185">Reference proteome</keyword>
<evidence type="ECO:0000256" key="1">
    <source>
        <dbReference type="SAM" id="Phobius"/>
    </source>
</evidence>
<sequence length="36" mass="4386">MFGIIAKRFIRLAIVLLKQLFFFSLLNFFLLFFLML</sequence>
<dbReference type="EMBL" id="CM009305">
    <property type="protein sequence ID" value="RQP01446.1"/>
    <property type="molecule type" value="Genomic_DNA"/>
</dbReference>
<keyword evidence="1" id="KW-0472">Membrane</keyword>